<name>A0ABP6JBB6_STRTU</name>
<keyword evidence="3 7" id="KW-0812">Transmembrane</keyword>
<evidence type="ECO:0000256" key="7">
    <source>
        <dbReference type="SAM" id="Phobius"/>
    </source>
</evidence>
<dbReference type="EMBL" id="BAAAXZ010000093">
    <property type="protein sequence ID" value="GAA2927677.1"/>
    <property type="molecule type" value="Genomic_DNA"/>
</dbReference>
<keyword evidence="9" id="KW-1185">Reference proteome</keyword>
<evidence type="ECO:0000256" key="4">
    <source>
        <dbReference type="ARBA" id="ARBA00022989"/>
    </source>
</evidence>
<evidence type="ECO:0000256" key="2">
    <source>
        <dbReference type="ARBA" id="ARBA00008974"/>
    </source>
</evidence>
<feature type="transmembrane region" description="Helical" evidence="7">
    <location>
        <begin position="32"/>
        <end position="54"/>
    </location>
</feature>
<comment type="similarity">
    <text evidence="2">Belongs to the purine-cytosine permease (2.A.39) family.</text>
</comment>
<feature type="compositionally biased region" description="Polar residues" evidence="6">
    <location>
        <begin position="121"/>
        <end position="132"/>
    </location>
</feature>
<dbReference type="Gene3D" id="1.10.4160.10">
    <property type="entry name" value="Hydantoin permease"/>
    <property type="match status" value="1"/>
</dbReference>
<dbReference type="Pfam" id="PF02133">
    <property type="entry name" value="Transp_cyt_pur"/>
    <property type="match status" value="1"/>
</dbReference>
<reference evidence="9" key="1">
    <citation type="journal article" date="2019" name="Int. J. Syst. Evol. Microbiol.">
        <title>The Global Catalogue of Microorganisms (GCM) 10K type strain sequencing project: providing services to taxonomists for standard genome sequencing and annotation.</title>
        <authorList>
            <consortium name="The Broad Institute Genomics Platform"/>
            <consortium name="The Broad Institute Genome Sequencing Center for Infectious Disease"/>
            <person name="Wu L."/>
            <person name="Ma J."/>
        </authorList>
    </citation>
    <scope>NUCLEOTIDE SEQUENCE [LARGE SCALE GENOMIC DNA]</scope>
    <source>
        <strain evidence="9">JCM 4087</strain>
    </source>
</reference>
<accession>A0ABP6JBB6</accession>
<feature type="region of interest" description="Disordered" evidence="6">
    <location>
        <begin position="107"/>
        <end position="132"/>
    </location>
</feature>
<comment type="subcellular location">
    <subcellularLocation>
        <location evidence="1">Membrane</location>
        <topology evidence="1">Multi-pass membrane protein</topology>
    </subcellularLocation>
</comment>
<dbReference type="InterPro" id="IPR001248">
    <property type="entry name" value="Pur-cyt_permease"/>
</dbReference>
<organism evidence="8 9">
    <name type="scientific">Streptomyces thioluteus</name>
    <dbReference type="NCBI Taxonomy" id="66431"/>
    <lineage>
        <taxon>Bacteria</taxon>
        <taxon>Bacillati</taxon>
        <taxon>Actinomycetota</taxon>
        <taxon>Actinomycetes</taxon>
        <taxon>Kitasatosporales</taxon>
        <taxon>Streptomycetaceae</taxon>
        <taxon>Streptomyces</taxon>
    </lineage>
</organism>
<evidence type="ECO:0000256" key="5">
    <source>
        <dbReference type="ARBA" id="ARBA00023136"/>
    </source>
</evidence>
<evidence type="ECO:0000256" key="3">
    <source>
        <dbReference type="ARBA" id="ARBA00022692"/>
    </source>
</evidence>
<keyword evidence="5 7" id="KW-0472">Membrane</keyword>
<evidence type="ECO:0000313" key="9">
    <source>
        <dbReference type="Proteomes" id="UP001501102"/>
    </source>
</evidence>
<dbReference type="Proteomes" id="UP001501102">
    <property type="component" value="Unassembled WGS sequence"/>
</dbReference>
<keyword evidence="4 7" id="KW-1133">Transmembrane helix</keyword>
<protein>
    <submittedName>
        <fullName evidence="8">Uncharacterized protein</fullName>
    </submittedName>
</protein>
<evidence type="ECO:0000313" key="8">
    <source>
        <dbReference type="EMBL" id="GAA2927677.1"/>
    </source>
</evidence>
<proteinExistence type="inferred from homology"/>
<evidence type="ECO:0000256" key="1">
    <source>
        <dbReference type="ARBA" id="ARBA00004141"/>
    </source>
</evidence>
<feature type="transmembrane region" description="Helical" evidence="7">
    <location>
        <begin position="60"/>
        <end position="84"/>
    </location>
</feature>
<sequence length="132" mass="13710">MSSVDAAASAIETRGIEPVPDNERHGRVRELFPTWVAANISVLLLTMGAALIVFNSLNFWQVLIVAVGRGVVVSFGLVGVLSVLRQVGGVAGRDALPRDVQVSAATSSRARSCGSPASAGRPSTRSPAPTRC</sequence>
<evidence type="ECO:0000256" key="6">
    <source>
        <dbReference type="SAM" id="MobiDB-lite"/>
    </source>
</evidence>
<comment type="caution">
    <text evidence="8">The sequence shown here is derived from an EMBL/GenBank/DDBJ whole genome shotgun (WGS) entry which is preliminary data.</text>
</comment>
<gene>
    <name evidence="8" type="ORF">GCM10020221_24540</name>
</gene>